<evidence type="ECO:0000313" key="2">
    <source>
        <dbReference type="Proteomes" id="UP001642360"/>
    </source>
</evidence>
<gene>
    <name evidence="1" type="ORF">ILEXP_LOCUS35824</name>
</gene>
<dbReference type="Proteomes" id="UP001642360">
    <property type="component" value="Unassembled WGS sequence"/>
</dbReference>
<evidence type="ECO:0000313" key="1">
    <source>
        <dbReference type="EMBL" id="CAK9166596.1"/>
    </source>
</evidence>
<accession>A0ABC8TAZ5</accession>
<name>A0ABC8TAZ5_9AQUA</name>
<proteinExistence type="predicted"/>
<keyword evidence="2" id="KW-1185">Reference proteome</keyword>
<protein>
    <submittedName>
        <fullName evidence="1">Uncharacterized protein</fullName>
    </submittedName>
</protein>
<dbReference type="AlphaFoldDB" id="A0ABC8TAZ5"/>
<reference evidence="1 2" key="1">
    <citation type="submission" date="2024-02" db="EMBL/GenBank/DDBJ databases">
        <authorList>
            <person name="Vignale AGUSTIN F."/>
            <person name="Sosa J E."/>
            <person name="Modenutti C."/>
        </authorList>
    </citation>
    <scope>NUCLEOTIDE SEQUENCE [LARGE SCALE GENOMIC DNA]</scope>
</reference>
<dbReference type="EMBL" id="CAUOFW020004636">
    <property type="protein sequence ID" value="CAK9166596.1"/>
    <property type="molecule type" value="Genomic_DNA"/>
</dbReference>
<organism evidence="1 2">
    <name type="scientific">Ilex paraguariensis</name>
    <name type="common">yerba mate</name>
    <dbReference type="NCBI Taxonomy" id="185542"/>
    <lineage>
        <taxon>Eukaryota</taxon>
        <taxon>Viridiplantae</taxon>
        <taxon>Streptophyta</taxon>
        <taxon>Embryophyta</taxon>
        <taxon>Tracheophyta</taxon>
        <taxon>Spermatophyta</taxon>
        <taxon>Magnoliopsida</taxon>
        <taxon>eudicotyledons</taxon>
        <taxon>Gunneridae</taxon>
        <taxon>Pentapetalae</taxon>
        <taxon>asterids</taxon>
        <taxon>campanulids</taxon>
        <taxon>Aquifoliales</taxon>
        <taxon>Aquifoliaceae</taxon>
        <taxon>Ilex</taxon>
    </lineage>
</organism>
<comment type="caution">
    <text evidence="1">The sequence shown here is derived from an EMBL/GenBank/DDBJ whole genome shotgun (WGS) entry which is preliminary data.</text>
</comment>
<sequence length="107" mass="12578">MFVNHIWSCGDVERRSGEAKKRKKEVSRESSGNAKLFVDKDAKKRYDSFIVKRPLLIKRGVYLDELVGRVDSLKILRARKWEPLCDVNVDDKTYVELVKFFYANVHE</sequence>